<keyword evidence="9" id="KW-0961">Cell wall biogenesis/degradation</keyword>
<keyword evidence="10" id="KW-1133">Transmembrane helix</keyword>
<dbReference type="GO" id="GO:0071555">
    <property type="term" value="P:cell wall organization"/>
    <property type="evidence" value="ECO:0007669"/>
    <property type="project" value="UniProtKB-KW"/>
</dbReference>
<feature type="transmembrane region" description="Helical" evidence="10">
    <location>
        <begin position="108"/>
        <end position="128"/>
    </location>
</feature>
<dbReference type="AlphaFoldDB" id="A0A6J7HRM7"/>
<keyword evidence="7 10" id="KW-0472">Membrane</keyword>
<dbReference type="Pfam" id="PF03033">
    <property type="entry name" value="Glyco_transf_28"/>
    <property type="match status" value="1"/>
</dbReference>
<dbReference type="PANTHER" id="PTHR21015">
    <property type="entry name" value="UDP-N-ACETYLGLUCOSAMINE--N-ACETYLMURAMYL-(PENTAPEPTIDE) PYROPHOSPHORYL-UNDECAPRENOL N-ACETYLGLUCOSAMINE TRANSFERASE 1"/>
    <property type="match status" value="1"/>
</dbReference>
<keyword evidence="8" id="KW-0131">Cell cycle</keyword>
<evidence type="ECO:0000256" key="10">
    <source>
        <dbReference type="SAM" id="Phobius"/>
    </source>
</evidence>
<dbReference type="GO" id="GO:0050511">
    <property type="term" value="F:undecaprenyldiphospho-muramoylpentapeptide beta-N-acetylglucosaminyltransferase activity"/>
    <property type="evidence" value="ECO:0007669"/>
    <property type="project" value="InterPro"/>
</dbReference>
<keyword evidence="2" id="KW-0132">Cell division</keyword>
<evidence type="ECO:0000256" key="6">
    <source>
        <dbReference type="ARBA" id="ARBA00022984"/>
    </source>
</evidence>
<dbReference type="CDD" id="cd03785">
    <property type="entry name" value="GT28_MurG"/>
    <property type="match status" value="1"/>
</dbReference>
<keyword evidence="5" id="KW-0133">Cell shape</keyword>
<dbReference type="InterPro" id="IPR004276">
    <property type="entry name" value="GlycoTrans_28_N"/>
</dbReference>
<keyword evidence="4" id="KW-0808">Transferase</keyword>
<dbReference type="Gene3D" id="3.40.50.2000">
    <property type="entry name" value="Glycogen Phosphorylase B"/>
    <property type="match status" value="2"/>
</dbReference>
<dbReference type="HAMAP" id="MF_00033">
    <property type="entry name" value="MurG"/>
    <property type="match status" value="1"/>
</dbReference>
<dbReference type="Pfam" id="PF04101">
    <property type="entry name" value="Glyco_tran_28_C"/>
    <property type="match status" value="1"/>
</dbReference>
<evidence type="ECO:0000256" key="8">
    <source>
        <dbReference type="ARBA" id="ARBA00023306"/>
    </source>
</evidence>
<evidence type="ECO:0000256" key="3">
    <source>
        <dbReference type="ARBA" id="ARBA00022676"/>
    </source>
</evidence>
<feature type="domain" description="Glycosyl transferase family 28 C-terminal" evidence="12">
    <location>
        <begin position="203"/>
        <end position="368"/>
    </location>
</feature>
<protein>
    <submittedName>
        <fullName evidence="13">Unannotated protein</fullName>
    </submittedName>
</protein>
<evidence type="ECO:0000256" key="7">
    <source>
        <dbReference type="ARBA" id="ARBA00023136"/>
    </source>
</evidence>
<dbReference type="GO" id="GO:0005975">
    <property type="term" value="P:carbohydrate metabolic process"/>
    <property type="evidence" value="ECO:0007669"/>
    <property type="project" value="InterPro"/>
</dbReference>
<keyword evidence="3" id="KW-0328">Glycosyltransferase</keyword>
<dbReference type="InterPro" id="IPR007235">
    <property type="entry name" value="Glyco_trans_28_C"/>
</dbReference>
<keyword evidence="1" id="KW-1003">Cell membrane</keyword>
<accession>A0A6J7HRM7</accession>
<sequence>MASSVPAPSSRRRTWAVIAGGGTAGHVVPGIAVAKALVARGHEPSALHFVGAERGIEASLVPAAGFEITLLPGRGIQRKLTLENIVAIWGIIRAVVRSVGLIRNKKPAVVLALGGFASVACSLAAILWRVPLIVADQNARAGASNRLVARWAKACAVPFEETDLPRAVVTGNPVREEMLQVGVDRQQRSARLALGLPLDRIVIVAFAGSLGSRRINEAIYGAVKQWSDRSDLAIYHVVGARDFDDRPTLNPDKLAYRSVRYEERMDLVLAAADLAICRSGGTTVAELAVVGLGSILVPLPIATRDHQTANALPLVAAGAAVVVVDADFDADRLVLEADRLINSDQGRTKLAAMGESATTLAHPEAADRVADLLEQWALTAGLGEQ</sequence>
<evidence type="ECO:0000256" key="1">
    <source>
        <dbReference type="ARBA" id="ARBA00022475"/>
    </source>
</evidence>
<keyword evidence="6" id="KW-0573">Peptidoglycan synthesis</keyword>
<evidence type="ECO:0000256" key="4">
    <source>
        <dbReference type="ARBA" id="ARBA00022679"/>
    </source>
</evidence>
<evidence type="ECO:0000256" key="5">
    <source>
        <dbReference type="ARBA" id="ARBA00022960"/>
    </source>
</evidence>
<evidence type="ECO:0000259" key="11">
    <source>
        <dbReference type="Pfam" id="PF03033"/>
    </source>
</evidence>
<dbReference type="GO" id="GO:0009252">
    <property type="term" value="P:peptidoglycan biosynthetic process"/>
    <property type="evidence" value="ECO:0007669"/>
    <property type="project" value="UniProtKB-KW"/>
</dbReference>
<organism evidence="13">
    <name type="scientific">freshwater metagenome</name>
    <dbReference type="NCBI Taxonomy" id="449393"/>
    <lineage>
        <taxon>unclassified sequences</taxon>
        <taxon>metagenomes</taxon>
        <taxon>ecological metagenomes</taxon>
    </lineage>
</organism>
<dbReference type="SUPFAM" id="SSF53756">
    <property type="entry name" value="UDP-Glycosyltransferase/glycogen phosphorylase"/>
    <property type="match status" value="1"/>
</dbReference>
<evidence type="ECO:0000256" key="9">
    <source>
        <dbReference type="ARBA" id="ARBA00023316"/>
    </source>
</evidence>
<keyword evidence="10" id="KW-0812">Transmembrane</keyword>
<evidence type="ECO:0000256" key="2">
    <source>
        <dbReference type="ARBA" id="ARBA00022618"/>
    </source>
</evidence>
<dbReference type="InterPro" id="IPR006009">
    <property type="entry name" value="GlcNAc_MurG"/>
</dbReference>
<feature type="domain" description="Glycosyltransferase family 28 N-terminal" evidence="11">
    <location>
        <begin position="17"/>
        <end position="156"/>
    </location>
</feature>
<gene>
    <name evidence="13" type="ORF">UFOPK3519_01882</name>
</gene>
<name>A0A6J7HRM7_9ZZZZ</name>
<dbReference type="EMBL" id="CAFBMG010000229">
    <property type="protein sequence ID" value="CAB4920003.1"/>
    <property type="molecule type" value="Genomic_DNA"/>
</dbReference>
<dbReference type="GO" id="GO:0008360">
    <property type="term" value="P:regulation of cell shape"/>
    <property type="evidence" value="ECO:0007669"/>
    <property type="project" value="UniProtKB-KW"/>
</dbReference>
<dbReference type="GO" id="GO:0051301">
    <property type="term" value="P:cell division"/>
    <property type="evidence" value="ECO:0007669"/>
    <property type="project" value="UniProtKB-KW"/>
</dbReference>
<proteinExistence type="inferred from homology"/>
<evidence type="ECO:0000259" key="12">
    <source>
        <dbReference type="Pfam" id="PF04101"/>
    </source>
</evidence>
<dbReference type="PANTHER" id="PTHR21015:SF22">
    <property type="entry name" value="GLYCOSYLTRANSFERASE"/>
    <property type="match status" value="1"/>
</dbReference>
<evidence type="ECO:0000313" key="13">
    <source>
        <dbReference type="EMBL" id="CAB4920003.1"/>
    </source>
</evidence>
<reference evidence="13" key="1">
    <citation type="submission" date="2020-05" db="EMBL/GenBank/DDBJ databases">
        <authorList>
            <person name="Chiriac C."/>
            <person name="Salcher M."/>
            <person name="Ghai R."/>
            <person name="Kavagutti S V."/>
        </authorList>
    </citation>
    <scope>NUCLEOTIDE SEQUENCE</scope>
</reference>